<dbReference type="GO" id="GO:0006508">
    <property type="term" value="P:proteolysis"/>
    <property type="evidence" value="ECO:0007669"/>
    <property type="project" value="UniProtKB-KW"/>
</dbReference>
<dbReference type="Pfam" id="PF01694">
    <property type="entry name" value="Rhomboid"/>
    <property type="match status" value="1"/>
</dbReference>
<feature type="transmembrane region" description="Helical" evidence="7">
    <location>
        <begin position="196"/>
        <end position="214"/>
    </location>
</feature>
<comment type="similarity">
    <text evidence="2">Belongs to the peptidase S54 family.</text>
</comment>
<evidence type="ECO:0000256" key="5">
    <source>
        <dbReference type="ARBA" id="ARBA00022989"/>
    </source>
</evidence>
<proteinExistence type="inferred from homology"/>
<keyword evidence="3 7" id="KW-0812">Transmembrane</keyword>
<reference evidence="9 10" key="1">
    <citation type="submission" date="2019-07" db="EMBL/GenBank/DDBJ databases">
        <title>Genomic Encyclopedia of Archaeal and Bacterial Type Strains, Phase II (KMG-II): from individual species to whole genera.</title>
        <authorList>
            <person name="Goeker M."/>
        </authorList>
    </citation>
    <scope>NUCLEOTIDE SEQUENCE [LARGE SCALE GENOMIC DNA]</scope>
    <source>
        <strain evidence="9 10">ATCC BAA-1139</strain>
    </source>
</reference>
<comment type="caution">
    <text evidence="9">The sequence shown here is derived from an EMBL/GenBank/DDBJ whole genome shotgun (WGS) entry which is preliminary data.</text>
</comment>
<dbReference type="OrthoDB" id="9813074at2"/>
<name>A0A562WR83_9BACT</name>
<evidence type="ECO:0000256" key="3">
    <source>
        <dbReference type="ARBA" id="ARBA00022692"/>
    </source>
</evidence>
<feature type="transmembrane region" description="Helical" evidence="7">
    <location>
        <begin position="48"/>
        <end position="67"/>
    </location>
</feature>
<keyword evidence="5 7" id="KW-1133">Transmembrane helix</keyword>
<keyword evidence="9" id="KW-0645">Protease</keyword>
<feature type="transmembrane region" description="Helical" evidence="7">
    <location>
        <begin position="250"/>
        <end position="275"/>
    </location>
</feature>
<protein>
    <submittedName>
        <fullName evidence="9">Rhomboid protease GluP</fullName>
    </submittedName>
</protein>
<evidence type="ECO:0000256" key="2">
    <source>
        <dbReference type="ARBA" id="ARBA00009045"/>
    </source>
</evidence>
<evidence type="ECO:0000256" key="4">
    <source>
        <dbReference type="ARBA" id="ARBA00022801"/>
    </source>
</evidence>
<evidence type="ECO:0000313" key="9">
    <source>
        <dbReference type="EMBL" id="TWJ32665.1"/>
    </source>
</evidence>
<comment type="subcellular location">
    <subcellularLocation>
        <location evidence="1">Membrane</location>
        <topology evidence="1">Multi-pass membrane protein</topology>
    </subcellularLocation>
</comment>
<evidence type="ECO:0000313" key="10">
    <source>
        <dbReference type="Proteomes" id="UP000319449"/>
    </source>
</evidence>
<organism evidence="9 10">
    <name type="scientific">Geobacter argillaceus</name>
    <dbReference type="NCBI Taxonomy" id="345631"/>
    <lineage>
        <taxon>Bacteria</taxon>
        <taxon>Pseudomonadati</taxon>
        <taxon>Thermodesulfobacteriota</taxon>
        <taxon>Desulfuromonadia</taxon>
        <taxon>Geobacterales</taxon>
        <taxon>Geobacteraceae</taxon>
        <taxon>Geobacter</taxon>
    </lineage>
</organism>
<accession>A0A562WR83</accession>
<evidence type="ECO:0000256" key="1">
    <source>
        <dbReference type="ARBA" id="ARBA00004141"/>
    </source>
</evidence>
<evidence type="ECO:0000259" key="8">
    <source>
        <dbReference type="Pfam" id="PF01694"/>
    </source>
</evidence>
<dbReference type="Gene3D" id="1.20.1540.10">
    <property type="entry name" value="Rhomboid-like"/>
    <property type="match status" value="1"/>
</dbReference>
<dbReference type="Proteomes" id="UP000319449">
    <property type="component" value="Unassembled WGS sequence"/>
</dbReference>
<keyword evidence="6 7" id="KW-0472">Membrane</keyword>
<feature type="transmembrane region" description="Helical" evidence="7">
    <location>
        <begin position="105"/>
        <end position="123"/>
    </location>
</feature>
<dbReference type="AlphaFoldDB" id="A0A562WR83"/>
<feature type="transmembrane region" description="Helical" evidence="7">
    <location>
        <begin position="166"/>
        <end position="184"/>
    </location>
</feature>
<dbReference type="GO" id="GO:0016020">
    <property type="term" value="C:membrane"/>
    <property type="evidence" value="ECO:0007669"/>
    <property type="project" value="UniProtKB-SubCell"/>
</dbReference>
<dbReference type="InterPro" id="IPR022764">
    <property type="entry name" value="Peptidase_S54_rhomboid_dom"/>
</dbReference>
<sequence length="277" mass="30084">MKQRAMLCPRCRRLIGSTETTCSWCGASRATTWWRGAVWRRGILDGDWLVKAIITGNIAFYILSLLLSSRRGFFGNPLSAFSPDQTSLMLLGATGTLPIDRLGRFWTILSANYLHGGIFHILFNLMALRQIAPWVINEYGPNRMFVIYTLGGMCGFWISYLAGVPFTIGASAAVCSLIGSLLYYGKSRGGAYGSAVYREVSGWVVGLALFGLIMPGINNWGHGGGIVGGILLGMLLGYEERRPEGTAHHSLALLCGGMTIGVLGWAVISALTIWFGF</sequence>
<feature type="domain" description="Peptidase S54 rhomboid" evidence="8">
    <location>
        <begin position="103"/>
        <end position="237"/>
    </location>
</feature>
<dbReference type="RefSeq" id="WP_145018047.1">
    <property type="nucleotide sequence ID" value="NZ_VLLN01000003.1"/>
</dbReference>
<dbReference type="GO" id="GO:0004252">
    <property type="term" value="F:serine-type endopeptidase activity"/>
    <property type="evidence" value="ECO:0007669"/>
    <property type="project" value="InterPro"/>
</dbReference>
<evidence type="ECO:0000256" key="7">
    <source>
        <dbReference type="SAM" id="Phobius"/>
    </source>
</evidence>
<dbReference type="SUPFAM" id="SSF144091">
    <property type="entry name" value="Rhomboid-like"/>
    <property type="match status" value="1"/>
</dbReference>
<gene>
    <name evidence="9" type="ORF">JN12_00640</name>
</gene>
<dbReference type="PANTHER" id="PTHR43731:SF14">
    <property type="entry name" value="PRESENILIN-ASSOCIATED RHOMBOID-LIKE PROTEIN, MITOCHONDRIAL"/>
    <property type="match status" value="1"/>
</dbReference>
<keyword evidence="4" id="KW-0378">Hydrolase</keyword>
<evidence type="ECO:0000256" key="6">
    <source>
        <dbReference type="ARBA" id="ARBA00023136"/>
    </source>
</evidence>
<dbReference type="EMBL" id="VLLN01000003">
    <property type="protein sequence ID" value="TWJ32665.1"/>
    <property type="molecule type" value="Genomic_DNA"/>
</dbReference>
<dbReference type="InterPro" id="IPR050925">
    <property type="entry name" value="Rhomboid_protease_S54"/>
</dbReference>
<feature type="transmembrane region" description="Helical" evidence="7">
    <location>
        <begin position="220"/>
        <end position="238"/>
    </location>
</feature>
<dbReference type="PANTHER" id="PTHR43731">
    <property type="entry name" value="RHOMBOID PROTEASE"/>
    <property type="match status" value="1"/>
</dbReference>
<dbReference type="InterPro" id="IPR035952">
    <property type="entry name" value="Rhomboid-like_sf"/>
</dbReference>
<keyword evidence="10" id="KW-1185">Reference proteome</keyword>
<feature type="transmembrane region" description="Helical" evidence="7">
    <location>
        <begin position="144"/>
        <end position="160"/>
    </location>
</feature>